<keyword evidence="14" id="KW-1185">Reference proteome</keyword>
<comment type="subcellular location">
    <subcellularLocation>
        <location evidence="1">Cytoplasm</location>
        <location evidence="1">Perinuclear region</location>
    </subcellularLocation>
</comment>
<evidence type="ECO:0000256" key="9">
    <source>
        <dbReference type="ARBA" id="ARBA00022990"/>
    </source>
</evidence>
<dbReference type="RefSeq" id="XP_031574303.1">
    <property type="nucleotide sequence ID" value="XM_031718443.1"/>
</dbReference>
<evidence type="ECO:0000256" key="8">
    <source>
        <dbReference type="ARBA" id="ARBA00022917"/>
    </source>
</evidence>
<feature type="compositionally biased region" description="Basic and acidic residues" evidence="12">
    <location>
        <begin position="124"/>
        <end position="134"/>
    </location>
</feature>
<feature type="domain" description="RRM" evidence="13">
    <location>
        <begin position="47"/>
        <end position="125"/>
    </location>
</feature>
<evidence type="ECO:0000256" key="7">
    <source>
        <dbReference type="ARBA" id="ARBA00022884"/>
    </source>
</evidence>
<dbReference type="Pfam" id="PF00076">
    <property type="entry name" value="RRM_1"/>
    <property type="match status" value="1"/>
</dbReference>
<keyword evidence="9" id="KW-0007">Acetylation</keyword>
<evidence type="ECO:0000256" key="2">
    <source>
        <dbReference type="ARBA" id="ARBA00013856"/>
    </source>
</evidence>
<dbReference type="InterPro" id="IPR035979">
    <property type="entry name" value="RBD_domain_sf"/>
</dbReference>
<dbReference type="SMART" id="SM00360">
    <property type="entry name" value="RRM"/>
    <property type="match status" value="1"/>
</dbReference>
<name>A0A6P8J947_ACTTE</name>
<evidence type="ECO:0000256" key="10">
    <source>
        <dbReference type="ARBA" id="ARBA00025462"/>
    </source>
</evidence>
<feature type="compositionally biased region" description="Basic and acidic residues" evidence="12">
    <location>
        <begin position="147"/>
        <end position="167"/>
    </location>
</feature>
<keyword evidence="4" id="KW-0963">Cytoplasm</keyword>
<dbReference type="FunCoup" id="A0A6P8J947">
    <property type="interactions" value="1711"/>
</dbReference>
<evidence type="ECO:0000256" key="3">
    <source>
        <dbReference type="ARBA" id="ARBA00022481"/>
    </source>
</evidence>
<sequence>MAEEFGPRYGNRGGGFFDQFGGENRDRGGGRNRGGRGSAPFPTEPPFTAFVGNLPPNTIQGDLDQIFEGLKIRSIRLVRDKESDKFKGFCYVEFDDADSLQEALTFDGCFLGGSERSLRVNIAEQKRDNRDRGRGGGRGGHRGGYGGHDRGFEDRGGRYGGFDDRGGRRGGHGGGFGDWSDGGRGGPPRDRGMRGGGPHNQENFEEFKEPSPEDLARRPKLKLKPRTVKKEEVDEVAMSTERLKIFGGGKPRVEQAVEKKEDANPETNPETGEEKPSG</sequence>
<dbReference type="PROSITE" id="PS50102">
    <property type="entry name" value="RRM"/>
    <property type="match status" value="1"/>
</dbReference>
<dbReference type="InterPro" id="IPR000504">
    <property type="entry name" value="RRM_dom"/>
</dbReference>
<feature type="region of interest" description="Disordered" evidence="12">
    <location>
        <begin position="122"/>
        <end position="228"/>
    </location>
</feature>
<dbReference type="GO" id="GO:0003723">
    <property type="term" value="F:RNA binding"/>
    <property type="evidence" value="ECO:0007669"/>
    <property type="project" value="UniProtKB-UniRule"/>
</dbReference>
<comment type="function">
    <text evidence="10">Stimulates the RNA helicase activity of EIF4A in the translation initiation complex. Binds weakly mRNA.</text>
</comment>
<evidence type="ECO:0000313" key="15">
    <source>
        <dbReference type="RefSeq" id="XP_031574303.1"/>
    </source>
</evidence>
<evidence type="ECO:0000259" key="13">
    <source>
        <dbReference type="PROSITE" id="PS50102"/>
    </source>
</evidence>
<evidence type="ECO:0000256" key="11">
    <source>
        <dbReference type="PROSITE-ProRule" id="PRU00176"/>
    </source>
</evidence>
<dbReference type="Proteomes" id="UP000515163">
    <property type="component" value="Unplaced"/>
</dbReference>
<keyword evidence="6" id="KW-0597">Phosphoprotein</keyword>
<evidence type="ECO:0000256" key="1">
    <source>
        <dbReference type="ARBA" id="ARBA00004556"/>
    </source>
</evidence>
<keyword evidence="7 11" id="KW-0694">RNA-binding</keyword>
<dbReference type="InterPro" id="IPR034229">
    <property type="entry name" value="eIF4H_RRM"/>
</dbReference>
<protein>
    <recommendedName>
        <fullName evidence="2">Eukaryotic translation initiation factor 4H</fullName>
    </recommendedName>
</protein>
<organism evidence="14 15">
    <name type="scientific">Actinia tenebrosa</name>
    <name type="common">Australian red waratah sea anemone</name>
    <dbReference type="NCBI Taxonomy" id="6105"/>
    <lineage>
        <taxon>Eukaryota</taxon>
        <taxon>Metazoa</taxon>
        <taxon>Cnidaria</taxon>
        <taxon>Anthozoa</taxon>
        <taxon>Hexacorallia</taxon>
        <taxon>Actiniaria</taxon>
        <taxon>Actiniidae</taxon>
        <taxon>Actinia</taxon>
    </lineage>
</organism>
<feature type="compositionally biased region" description="Basic residues" evidence="12">
    <location>
        <begin position="218"/>
        <end position="227"/>
    </location>
</feature>
<dbReference type="InterPro" id="IPR012677">
    <property type="entry name" value="Nucleotide-bd_a/b_plait_sf"/>
</dbReference>
<evidence type="ECO:0000256" key="5">
    <source>
        <dbReference type="ARBA" id="ARBA00022540"/>
    </source>
</evidence>
<feature type="region of interest" description="Disordered" evidence="12">
    <location>
        <begin position="246"/>
        <end position="278"/>
    </location>
</feature>
<accession>A0A6P8J947</accession>
<keyword evidence="8" id="KW-0648">Protein biosynthesis</keyword>
<dbReference type="GeneID" id="116308082"/>
<dbReference type="PANTHER" id="PTHR23236:SF11">
    <property type="entry name" value="EUKARYOTIC TRANSLATION INITIATION FACTOR 4H"/>
    <property type="match status" value="1"/>
</dbReference>
<dbReference type="GO" id="GO:0048471">
    <property type="term" value="C:perinuclear region of cytoplasm"/>
    <property type="evidence" value="ECO:0007669"/>
    <property type="project" value="UniProtKB-SubCell"/>
</dbReference>
<feature type="compositionally biased region" description="Gly residues" evidence="12">
    <location>
        <begin position="172"/>
        <end position="186"/>
    </location>
</feature>
<dbReference type="KEGG" id="aten:116308082"/>
<dbReference type="OrthoDB" id="48651at2759"/>
<evidence type="ECO:0000256" key="4">
    <source>
        <dbReference type="ARBA" id="ARBA00022490"/>
    </source>
</evidence>
<dbReference type="PANTHER" id="PTHR23236">
    <property type="entry name" value="EUKARYOTIC TRANSLATION INITIATION FACTOR 4B/4H"/>
    <property type="match status" value="1"/>
</dbReference>
<gene>
    <name evidence="15" type="primary">LOC116308082</name>
</gene>
<feature type="compositionally biased region" description="Gly residues" evidence="12">
    <location>
        <begin position="136"/>
        <end position="146"/>
    </location>
</feature>
<proteinExistence type="predicted"/>
<feature type="region of interest" description="Disordered" evidence="12">
    <location>
        <begin position="1"/>
        <end position="49"/>
    </location>
</feature>
<dbReference type="SUPFAM" id="SSF54928">
    <property type="entry name" value="RNA-binding domain, RBD"/>
    <property type="match status" value="1"/>
</dbReference>
<evidence type="ECO:0000313" key="14">
    <source>
        <dbReference type="Proteomes" id="UP000515163"/>
    </source>
</evidence>
<evidence type="ECO:0000256" key="12">
    <source>
        <dbReference type="SAM" id="MobiDB-lite"/>
    </source>
</evidence>
<dbReference type="InParanoid" id="A0A6P8J947"/>
<feature type="compositionally biased region" description="Basic and acidic residues" evidence="12">
    <location>
        <begin position="205"/>
        <end position="217"/>
    </location>
</feature>
<keyword evidence="5" id="KW-0396">Initiation factor</keyword>
<dbReference type="GO" id="GO:0003743">
    <property type="term" value="F:translation initiation factor activity"/>
    <property type="evidence" value="ECO:0007669"/>
    <property type="project" value="UniProtKB-KW"/>
</dbReference>
<feature type="compositionally biased region" description="Basic and acidic residues" evidence="12">
    <location>
        <begin position="251"/>
        <end position="263"/>
    </location>
</feature>
<dbReference type="Gene3D" id="3.30.70.330">
    <property type="match status" value="1"/>
</dbReference>
<dbReference type="AlphaFoldDB" id="A0A6P8J947"/>
<reference evidence="15" key="1">
    <citation type="submission" date="2025-08" db="UniProtKB">
        <authorList>
            <consortium name="RefSeq"/>
        </authorList>
    </citation>
    <scope>IDENTIFICATION</scope>
    <source>
        <tissue evidence="15">Tentacle</tissue>
    </source>
</reference>
<dbReference type="CDD" id="cd12401">
    <property type="entry name" value="RRM_eIF4H"/>
    <property type="match status" value="1"/>
</dbReference>
<evidence type="ECO:0000256" key="6">
    <source>
        <dbReference type="ARBA" id="ARBA00022553"/>
    </source>
</evidence>
<keyword evidence="3" id="KW-0488">Methylation</keyword>